<dbReference type="EMBL" id="QUSZ01006316">
    <property type="protein sequence ID" value="RHY06174.1"/>
    <property type="molecule type" value="Genomic_DNA"/>
</dbReference>
<dbReference type="EMBL" id="QUTD01007245">
    <property type="protein sequence ID" value="RHY51105.1"/>
    <property type="molecule type" value="Genomic_DNA"/>
</dbReference>
<evidence type="ECO:0000313" key="12">
    <source>
        <dbReference type="Proteomes" id="UP000283543"/>
    </source>
</evidence>
<evidence type="ECO:0000313" key="6">
    <source>
        <dbReference type="EMBL" id="RHY64037.1"/>
    </source>
</evidence>
<name>A0A397DJJ3_APHAT</name>
<dbReference type="Proteomes" id="UP000266643">
    <property type="component" value="Unassembled WGS sequence"/>
</dbReference>
<accession>A0A397DJJ3</accession>
<evidence type="ECO:0000313" key="8">
    <source>
        <dbReference type="Proteomes" id="UP000265427"/>
    </source>
</evidence>
<feature type="domain" description="ATP-dependent RNA helicase DHX37-like C-terminal" evidence="2">
    <location>
        <begin position="133"/>
        <end position="193"/>
    </location>
</feature>
<gene>
    <name evidence="3" type="ORF">DYB25_009123</name>
    <name evidence="5" type="ORF">DYB30_010583</name>
    <name evidence="6" type="ORF">DYB34_010872</name>
    <name evidence="4" type="ORF">DYB36_003740</name>
    <name evidence="7" type="ORF">DYB38_001460</name>
</gene>
<evidence type="ECO:0000256" key="1">
    <source>
        <dbReference type="SAM" id="MobiDB-lite"/>
    </source>
</evidence>
<organism evidence="7 9">
    <name type="scientific">Aphanomyces astaci</name>
    <name type="common">Crayfish plague agent</name>
    <dbReference type="NCBI Taxonomy" id="112090"/>
    <lineage>
        <taxon>Eukaryota</taxon>
        <taxon>Sar</taxon>
        <taxon>Stramenopiles</taxon>
        <taxon>Oomycota</taxon>
        <taxon>Saprolegniomycetes</taxon>
        <taxon>Saprolegniales</taxon>
        <taxon>Verrucalvaceae</taxon>
        <taxon>Aphanomyces</taxon>
    </lineage>
</organism>
<dbReference type="InterPro" id="IPR056371">
    <property type="entry name" value="DHX37-like_C"/>
</dbReference>
<evidence type="ECO:0000313" key="3">
    <source>
        <dbReference type="EMBL" id="RHY06018.1"/>
    </source>
</evidence>
<dbReference type="Proteomes" id="UP000266239">
    <property type="component" value="Unassembled WGS sequence"/>
</dbReference>
<dbReference type="AlphaFoldDB" id="A0A397DJJ3"/>
<evidence type="ECO:0000313" key="4">
    <source>
        <dbReference type="EMBL" id="RHY06174.1"/>
    </source>
</evidence>
<dbReference type="EMBL" id="QUTC01004278">
    <property type="protein sequence ID" value="RHY65622.1"/>
    <property type="molecule type" value="Genomic_DNA"/>
</dbReference>
<dbReference type="VEuPathDB" id="FungiDB:H257_16637"/>
<dbReference type="Pfam" id="PF23362">
    <property type="entry name" value="DHX37_C"/>
    <property type="match status" value="1"/>
</dbReference>
<evidence type="ECO:0000313" key="7">
    <source>
        <dbReference type="EMBL" id="RHY65622.1"/>
    </source>
</evidence>
<feature type="compositionally biased region" description="Polar residues" evidence="1">
    <location>
        <begin position="57"/>
        <end position="66"/>
    </location>
</feature>
<proteinExistence type="predicted"/>
<evidence type="ECO:0000313" key="10">
    <source>
        <dbReference type="Proteomes" id="UP000266239"/>
    </source>
</evidence>
<reference evidence="8 9" key="1">
    <citation type="submission" date="2018-08" db="EMBL/GenBank/DDBJ databases">
        <title>Aphanomyces genome sequencing and annotation.</title>
        <authorList>
            <person name="Minardi D."/>
            <person name="Oidtmann B."/>
            <person name="Van Der Giezen M."/>
            <person name="Studholme D.J."/>
        </authorList>
    </citation>
    <scope>NUCLEOTIDE SEQUENCE [LARGE SCALE GENOMIC DNA]</scope>
    <source>
        <strain evidence="5 11">D2</strain>
        <strain evidence="4 8">Kv</strain>
        <strain evidence="7 9">SA</strain>
        <strain evidence="6 12">Si</strain>
        <strain evidence="3 10">Yx</strain>
    </source>
</reference>
<dbReference type="Proteomes" id="UP000265427">
    <property type="component" value="Unassembled WGS sequence"/>
</dbReference>
<evidence type="ECO:0000313" key="5">
    <source>
        <dbReference type="EMBL" id="RHY51105.1"/>
    </source>
</evidence>
<evidence type="ECO:0000313" key="11">
    <source>
        <dbReference type="Proteomes" id="UP000266643"/>
    </source>
</evidence>
<evidence type="ECO:0000313" key="9">
    <source>
        <dbReference type="Proteomes" id="UP000265716"/>
    </source>
</evidence>
<protein>
    <recommendedName>
        <fullName evidence="2">ATP-dependent RNA helicase DHX37-like C-terminal domain-containing protein</fullName>
    </recommendedName>
</protein>
<dbReference type="EMBL" id="QUTA01007726">
    <property type="protein sequence ID" value="RHY06018.1"/>
    <property type="molecule type" value="Genomic_DNA"/>
</dbReference>
<comment type="caution">
    <text evidence="7">The sequence shown here is derived from an EMBL/GenBank/DDBJ whole genome shotgun (WGS) entry which is preliminary data.</text>
</comment>
<evidence type="ECO:0000259" key="2">
    <source>
        <dbReference type="Pfam" id="PF23362"/>
    </source>
</evidence>
<sequence>MLLLAQQVGCLEYAIAVVASLTGQSPFILERERKEAESYRKEANDEDKLPSIDAESSEPQKNEMTQVDNAWTEELKEAEAMQRHAQWMDDDSDVEYPAGPVKFRWFGRFLLDGLVVSALKPLLATKLREPSVSLIKKKFDAKIQLLVSALERSNVSSRRALVAQWQRNPQFLREQVLNWVQDNHKAALKQHWNDLVMRQVQAL</sequence>
<dbReference type="Proteomes" id="UP000283543">
    <property type="component" value="Unassembled WGS sequence"/>
</dbReference>
<dbReference type="Pfam" id="PF21010">
    <property type="entry name" value="HA2_C"/>
    <property type="match status" value="1"/>
</dbReference>
<dbReference type="Proteomes" id="UP000265716">
    <property type="component" value="Unassembled WGS sequence"/>
</dbReference>
<feature type="compositionally biased region" description="Basic and acidic residues" evidence="1">
    <location>
        <begin position="35"/>
        <end position="50"/>
    </location>
</feature>
<feature type="region of interest" description="Disordered" evidence="1">
    <location>
        <begin position="35"/>
        <end position="66"/>
    </location>
</feature>
<dbReference type="EMBL" id="QUTB01004121">
    <property type="protein sequence ID" value="RHY64037.1"/>
    <property type="molecule type" value="Genomic_DNA"/>
</dbReference>